<sequence>MADSYCGVTTLLVAAGTGLHRLVERDGSPELKVASMLLQKFVIAPVDERASDEAEEDESA</sequence>
<dbReference type="Proteomes" id="UP001601197">
    <property type="component" value="Unassembled WGS sequence"/>
</dbReference>
<accession>A0ABW6KVT8</accession>
<gene>
    <name evidence="1" type="ORF">ACFYNZ_21385</name>
</gene>
<protein>
    <recommendedName>
        <fullName evidence="3">TetR family transcriptional regulator</fullName>
    </recommendedName>
</protein>
<evidence type="ECO:0008006" key="3">
    <source>
        <dbReference type="Google" id="ProtNLM"/>
    </source>
</evidence>
<reference evidence="1 2" key="1">
    <citation type="submission" date="2024-10" db="EMBL/GenBank/DDBJ databases">
        <title>The Natural Products Discovery Center: Release of the First 8490 Sequenced Strains for Exploring Actinobacteria Biosynthetic Diversity.</title>
        <authorList>
            <person name="Kalkreuter E."/>
            <person name="Kautsar S.A."/>
            <person name="Yang D."/>
            <person name="Bader C.D."/>
            <person name="Teijaro C.N."/>
            <person name="Fluegel L."/>
            <person name="Davis C.M."/>
            <person name="Simpson J.R."/>
            <person name="Lauterbach L."/>
            <person name="Steele A.D."/>
            <person name="Gui C."/>
            <person name="Meng S."/>
            <person name="Li G."/>
            <person name="Viehrig K."/>
            <person name="Ye F."/>
            <person name="Su P."/>
            <person name="Kiefer A.F."/>
            <person name="Nichols A."/>
            <person name="Cepeda A.J."/>
            <person name="Yan W."/>
            <person name="Fan B."/>
            <person name="Jiang Y."/>
            <person name="Adhikari A."/>
            <person name="Zheng C.-J."/>
            <person name="Schuster L."/>
            <person name="Cowan T.M."/>
            <person name="Smanski M.J."/>
            <person name="Chevrette M.G."/>
            <person name="De Carvalho L.P.S."/>
            <person name="Shen B."/>
        </authorList>
    </citation>
    <scope>NUCLEOTIDE SEQUENCE [LARGE SCALE GENOMIC DNA]</scope>
    <source>
        <strain evidence="1 2">NPDC007147</strain>
    </source>
</reference>
<name>A0ABW6KVT8_9ACTN</name>
<evidence type="ECO:0000313" key="2">
    <source>
        <dbReference type="Proteomes" id="UP001601197"/>
    </source>
</evidence>
<keyword evidence="2" id="KW-1185">Reference proteome</keyword>
<dbReference type="RefSeq" id="WP_388349305.1">
    <property type="nucleotide sequence ID" value="NZ_JBIAFJ010000019.1"/>
</dbReference>
<organism evidence="1 2">
    <name type="scientific">Streptomyces kebangsaanensis</name>
    <dbReference type="NCBI Taxonomy" id="864058"/>
    <lineage>
        <taxon>Bacteria</taxon>
        <taxon>Bacillati</taxon>
        <taxon>Actinomycetota</taxon>
        <taxon>Actinomycetes</taxon>
        <taxon>Kitasatosporales</taxon>
        <taxon>Streptomycetaceae</taxon>
        <taxon>Streptomyces</taxon>
    </lineage>
</organism>
<comment type="caution">
    <text evidence="1">The sequence shown here is derived from an EMBL/GenBank/DDBJ whole genome shotgun (WGS) entry which is preliminary data.</text>
</comment>
<evidence type="ECO:0000313" key="1">
    <source>
        <dbReference type="EMBL" id="MFE9172010.1"/>
    </source>
</evidence>
<dbReference type="EMBL" id="JBIAFJ010000019">
    <property type="protein sequence ID" value="MFE9172010.1"/>
    <property type="molecule type" value="Genomic_DNA"/>
</dbReference>
<proteinExistence type="predicted"/>